<evidence type="ECO:0000259" key="6">
    <source>
        <dbReference type="PROSITE" id="PS50966"/>
    </source>
</evidence>
<evidence type="ECO:0000256" key="1">
    <source>
        <dbReference type="ARBA" id="ARBA00022723"/>
    </source>
</evidence>
<dbReference type="PANTHER" id="PTHR47718:SF13">
    <property type="entry name" value="OS09G0290500 PROTEIN"/>
    <property type="match status" value="1"/>
</dbReference>
<dbReference type="InterPro" id="IPR006564">
    <property type="entry name" value="Znf_PMZ"/>
</dbReference>
<organism evidence="7 8">
    <name type="scientific">Arachis hypogaea</name>
    <name type="common">Peanut</name>
    <dbReference type="NCBI Taxonomy" id="3818"/>
    <lineage>
        <taxon>Eukaryota</taxon>
        <taxon>Viridiplantae</taxon>
        <taxon>Streptophyta</taxon>
        <taxon>Embryophyta</taxon>
        <taxon>Tracheophyta</taxon>
        <taxon>Spermatophyta</taxon>
        <taxon>Magnoliopsida</taxon>
        <taxon>eudicotyledons</taxon>
        <taxon>Gunneridae</taxon>
        <taxon>Pentapetalae</taxon>
        <taxon>rosids</taxon>
        <taxon>fabids</taxon>
        <taxon>Fabales</taxon>
        <taxon>Fabaceae</taxon>
        <taxon>Papilionoideae</taxon>
        <taxon>50 kb inversion clade</taxon>
        <taxon>dalbergioids sensu lato</taxon>
        <taxon>Dalbergieae</taxon>
        <taxon>Pterocarpus clade</taxon>
        <taxon>Arachis</taxon>
    </lineage>
</organism>
<dbReference type="PANTHER" id="PTHR47718">
    <property type="entry name" value="OS01G0519700 PROTEIN"/>
    <property type="match status" value="1"/>
</dbReference>
<name>A0A445CSN8_ARAHY</name>
<evidence type="ECO:0000313" key="7">
    <source>
        <dbReference type="EMBL" id="RYR53903.1"/>
    </source>
</evidence>
<feature type="domain" description="SWIM-type" evidence="6">
    <location>
        <begin position="94"/>
        <end position="130"/>
    </location>
</feature>
<evidence type="ECO:0000256" key="4">
    <source>
        <dbReference type="PROSITE-ProRule" id="PRU00325"/>
    </source>
</evidence>
<dbReference type="PROSITE" id="PS50966">
    <property type="entry name" value="ZF_SWIM"/>
    <property type="match status" value="1"/>
</dbReference>
<evidence type="ECO:0000256" key="3">
    <source>
        <dbReference type="ARBA" id="ARBA00022833"/>
    </source>
</evidence>
<dbReference type="Proteomes" id="UP000289738">
    <property type="component" value="Chromosome A06"/>
</dbReference>
<evidence type="ECO:0000313" key="8">
    <source>
        <dbReference type="Proteomes" id="UP000289738"/>
    </source>
</evidence>
<dbReference type="EMBL" id="SDMP01000006">
    <property type="protein sequence ID" value="RYR53903.1"/>
    <property type="molecule type" value="Genomic_DNA"/>
</dbReference>
<dbReference type="InterPro" id="IPR007527">
    <property type="entry name" value="Znf_SWIM"/>
</dbReference>
<protein>
    <recommendedName>
        <fullName evidence="6">SWIM-type domain-containing protein</fullName>
    </recommendedName>
</protein>
<gene>
    <name evidence="7" type="ORF">Ahy_A06g029148</name>
</gene>
<reference evidence="7 8" key="1">
    <citation type="submission" date="2019-01" db="EMBL/GenBank/DDBJ databases">
        <title>Sequencing of cultivated peanut Arachis hypogaea provides insights into genome evolution and oil improvement.</title>
        <authorList>
            <person name="Chen X."/>
        </authorList>
    </citation>
    <scope>NUCLEOTIDE SEQUENCE [LARGE SCALE GENOMIC DNA]</scope>
    <source>
        <strain evidence="8">cv. Fuhuasheng</strain>
        <tissue evidence="7">Leaves</tissue>
    </source>
</reference>
<keyword evidence="8" id="KW-1185">Reference proteome</keyword>
<dbReference type="Pfam" id="PF04434">
    <property type="entry name" value="SWIM"/>
    <property type="match status" value="1"/>
</dbReference>
<keyword evidence="2 4" id="KW-0863">Zinc-finger</keyword>
<keyword evidence="1" id="KW-0479">Metal-binding</keyword>
<keyword evidence="3" id="KW-0862">Zinc</keyword>
<sequence>MKKAIEASMPTIIHRWCIWHIMKKISSKLNGYKGHAKIEQEMSQVVWNSHTKDLFDRNWNDFLLKYALVDNKWLSGYSVYEVGEHVCSSIFNKFVVTYDSVAVKVKCQCLLFESRGILCHHALSVLSFERVTQVSPRYILEQWSKKVKRRHTRIKSSHDVPLLEPRSKRFDELVFLSQNICEFASESEELTAIMHHAYDKVMVEMEELKAKRNETCSLSHEDANLESVNELQSPPRVRTRGRPKNRLGSKLDKQIANASKKKKTKDLNELKVMFFKLVVIILIFLLIFLLICEFIISS</sequence>
<dbReference type="GO" id="GO:0008270">
    <property type="term" value="F:zinc ion binding"/>
    <property type="evidence" value="ECO:0007669"/>
    <property type="project" value="UniProtKB-KW"/>
</dbReference>
<evidence type="ECO:0000256" key="2">
    <source>
        <dbReference type="ARBA" id="ARBA00022771"/>
    </source>
</evidence>
<comment type="caution">
    <text evidence="7">The sequence shown here is derived from an EMBL/GenBank/DDBJ whole genome shotgun (WGS) entry which is preliminary data.</text>
</comment>
<dbReference type="AlphaFoldDB" id="A0A445CSN8"/>
<proteinExistence type="predicted"/>
<keyword evidence="5" id="KW-0812">Transmembrane</keyword>
<keyword evidence="5" id="KW-0472">Membrane</keyword>
<evidence type="ECO:0000256" key="5">
    <source>
        <dbReference type="SAM" id="Phobius"/>
    </source>
</evidence>
<keyword evidence="5" id="KW-1133">Transmembrane helix</keyword>
<accession>A0A445CSN8</accession>
<dbReference type="SMART" id="SM00575">
    <property type="entry name" value="ZnF_PMZ"/>
    <property type="match status" value="1"/>
</dbReference>
<feature type="transmembrane region" description="Helical" evidence="5">
    <location>
        <begin position="272"/>
        <end position="296"/>
    </location>
</feature>